<feature type="compositionally biased region" description="Polar residues" evidence="1">
    <location>
        <begin position="2894"/>
        <end position="2910"/>
    </location>
</feature>
<keyword evidence="2" id="KW-0472">Membrane</keyword>
<gene>
    <name evidence="4" type="ORF">BLNAU_6063</name>
</gene>
<feature type="domain" description="Protein kinase" evidence="3">
    <location>
        <begin position="2676"/>
        <end position="3024"/>
    </location>
</feature>
<dbReference type="Gene3D" id="1.10.510.10">
    <property type="entry name" value="Transferase(Phosphotransferase) domain 1"/>
    <property type="match status" value="1"/>
</dbReference>
<dbReference type="Proteomes" id="UP001281761">
    <property type="component" value="Unassembled WGS sequence"/>
</dbReference>
<protein>
    <recommendedName>
        <fullName evidence="3">Protein kinase domain-containing protein</fullName>
    </recommendedName>
</protein>
<dbReference type="EMBL" id="JARBJD010000033">
    <property type="protein sequence ID" value="KAK2959047.1"/>
    <property type="molecule type" value="Genomic_DNA"/>
</dbReference>
<keyword evidence="2" id="KW-0812">Transmembrane</keyword>
<evidence type="ECO:0000313" key="4">
    <source>
        <dbReference type="EMBL" id="KAK2959047.1"/>
    </source>
</evidence>
<feature type="transmembrane region" description="Helical" evidence="2">
    <location>
        <begin position="2710"/>
        <end position="2732"/>
    </location>
</feature>
<accession>A0ABQ9Y5M9</accession>
<evidence type="ECO:0000313" key="5">
    <source>
        <dbReference type="Proteomes" id="UP001281761"/>
    </source>
</evidence>
<feature type="compositionally biased region" description="Polar residues" evidence="1">
    <location>
        <begin position="270"/>
        <end position="280"/>
    </location>
</feature>
<dbReference type="SUPFAM" id="SSF56112">
    <property type="entry name" value="Protein kinase-like (PK-like)"/>
    <property type="match status" value="1"/>
</dbReference>
<evidence type="ECO:0000256" key="1">
    <source>
        <dbReference type="SAM" id="MobiDB-lite"/>
    </source>
</evidence>
<sequence length="3045" mass="329459">MALLISSSLVVKGEHQTTLRYLDGNRDERNLVAKESSIHQSNGIACLFNLNNASLSVQRLVIDLSSESVNQDVKCAVLAASTIHVSYCEFFWTAANSIFVLRSNSPSAQISSSITLAWCTLNNAVGHLTPIVDDMRKNSSTDAFDLNIVGTTIANMKVVGADGVCVSQTNHRNNIPFFEGISTSVSELRILNVSSLPGEVKEASSLFSQRMVGCAIWGSNNHLSGSVLRDVNGGGSFLCSNSTFDWCHTTSSERPSISPSPSPTIASHSFPTTPSISNQNEPEDDPYTEKTFDGVDRLNITAAAVTFTKCQFTNMHYTATSSSQSLAGGSALYFFSSSNAVSLVSCSFSKCSVTSSARVYGGCVFMYDLRTATNTVDACTFADWYPSATNKDRQYGGGLGMYYTSAPLLLTNSNFTLSGDTTNTNHGGFVSFYLTTNTQSTTISKCRFLGDTRTTGTLFFISSDRVPAAFLSVTDSLFLETNSSLNIGSVILTESSQFTRNEFTNTSIRIFGMSSKVHPQVLVDNKLDHCSIDCSSNDQVHFSELSFTGKSDARDPCVKVYNAMCVVFHKCSFTDCSPLNNQYSIFNSERVKSLVVDSCSFTRCTGGSSVVLLRESYAFFHFCSFANLTGRDCTFMTLSSNYASFFEGCRFDLQNSYDYDIVVVNTDYTFLSSTTMVGCTSNRKMYYRDAKSSKAELKAVTVIAVEASKNEMRVGTWPAESEEDPKQQIPTFSSLSEALAVLPTPPKDTFITLSYGNFTEPSLIEMSQLVEIVGFALNISDVRSTKLTTSGFVSKANGKLTLRSIRLVPSSTSSVLASTEDSGCLNLLNVVVQDLSSHSACLLQFKAGSSEIRHAYFTNIKSAESLICVSGTSSLAITNTLFSSIKRNSPTPASVEDTQCASCIEGKTSGTVKVLHCRFGACTTSGRAGTIDLERMEVTSAVEMSYCCFDRNFAGSAVPNASKGDDVVLKSFEAYKTRLDYSTIQSFPSLHSFLIDSEHPIVPPPAFLNVGYGSDAALTWTYRTSWLNLTFLSTYTLQFLLETRCQNNVNTQIRSNTPIPQSMSPFVSRNSTVEVSLNDQTRSILTVSQSGVVFITLQNATLSFKYLQFAFQQLTVPAFQCDKDSSILFENTRLKLNNPTLTAPFVESVGPLVFVKYQTFNQPITLDNTPFVRLVRAWNDAKFEYTDSTPLLASSLNTPFIICENVKNITLQSLTLNSSFVNSASFVSATDSTITIKYNKIQTLKSTAKGGFLFLENGSVAFKSGTANSSSATQGGVVYSERSKVSIDSGTYSNCQAEEGGVAFVVSATLNVFGASFVSNSAKTGGVFWFDFGTNLTASLTSRNSNHTSSTATHVDENGVGCGKGGAIFVKGTTTSKTPLDLLRSHFDGNTAAFGNDVFVEESVLGTTGPNLLKDCLGDSHSRVPHLEISTANLNESEFFRISDFIPFPTMQVELSTSTAKAAPCKWTFRPYCKTIQQALEFLQSTAPNGSLFQRHCVQRNSSMTTEPVVLDKHDLHYSGETAIITNPFALSLSAVEGVVFTIDDESRLTVERIEFSLTSSHQVVLVNSKGGRVVMNNCFVKSESDTTTSKTPISSNGDSLIMNTVSFSPTLTSSLAALSAPLVRFAPKASEEGQLGSGTFKATNTRLTNLTFEGTTMIELITTGDVTFSAPNLVNVESDQQEGVYLTLKGQNFKKQLEPEQWDNNLKTTAHLTSLLGEDVLMDEDDKWREGSLVYWLVSPSIVIQVGAEENAVDHPNCGSDTFKCSILNAAFRSAILNNLPTLTLLTSTTLSSELLATSSLLIKSSSETQEIVFDESGLIKVANLALKLSFESIIFTAAQTCQSGTLFVIEEGEFSFSSCVIGATSSETALVLPASTTTLIEVKASGTLTLIDTLIQHIAFSHATLGTAIRLHLGATVSSSGTKPISAISSKAVGSHVLVDVSALPCSSLSGKVEVVGDGEAIVICSALTETVGFISTKDLSVKSTDNTKQVLSIATSASFTTQDSSLSFTDLTFVPLPLSSSENAETLERGDSLFVVESGSIELAECSLSSFVLANQPLITYTSGLLSLESCEISSITRSTGNGTVLEIAMKASHSISLNDVTFSSMTSSKESALLAFTFPTLEKSEPAPHFDFTLTNLHFVEMNKNADEESCFVSFVGSRLGDWISEGDSRFAGSYSKTTPLNHLWSFDVFHQLPASLLFYLLPSEGPVGVSVSGFSIPNCGSNSVWCPTISQSLGRLTPQKTNRIVVVDEIDLSTTISLPNDVIFSGNNSKALCTCVVGEVGSFETTGVNVVSITVLDLSLPLSQSADAVIVHSSDKLTLSHLRVSSNGKSSAVFLRMTTGTTEMTNIEIHSSMEQHSVFFSILGGSVNMSILTIETAIPENGTIVKMEGGNLTLTGMTLSTTEQIERQLFSIAHSRFTLSDVKITNHNFSCPLFTFSDFGESTIHNMNVTGCSGSTLLTAKDGDELTLRFSEFSSISPSTQFNEAEASDLCTPTSLSHADLTHIPQGAFSISDAPLTLTTCTFSGNTPSNEQWPSLRRNIKCSDGSITITGSGGGDGHTSPHHWIWTDECPVTKDDGTLHATLFVPTLVANKSTSTLDKKLKEYSVNVVGTTMIPCGLKLEVFEHSPAKSNEGHPIEFEISSLKPSKWTETELSFVLPQSSLIALNEKLDHRCRLVYGDGQVTDSFSLNGKGKGNMSQAGVITSIVVPIVVVILVALILIIVVAVLCRRRKQKEKAAERGNQELDTTDAVDVMKDEGDVQDSTIKPIFGSATGHLHNHSLLMVSNDKEQEQQSQVLDATALVPFKPVEVMMCSGEFPIVTVDPRNTLFHRLHVEKQQDLSKREIGVQLVNGLTQLIKEYPQSDFITRFSPHWILLDFNQNVSLRIGNNPNTLASAEGQSKANSTKNGEDRRWNAPEQETKEGENENTKEEVAYDTNKALVFRLGLVLWELETGLVPFGELDAVNASRQIKAGVMPLIHNWEDESLADLVRECLSHSPNNRPSLSDVKSRLTLLNSHQPFDQPGHVLPEQAPIAVSGQNSS</sequence>
<dbReference type="InterPro" id="IPR001245">
    <property type="entry name" value="Ser-Thr/Tyr_kinase_cat_dom"/>
</dbReference>
<evidence type="ECO:0000256" key="2">
    <source>
        <dbReference type="SAM" id="Phobius"/>
    </source>
</evidence>
<name>A0ABQ9Y5M9_9EUKA</name>
<comment type="caution">
    <text evidence="4">The sequence shown here is derived from an EMBL/GenBank/DDBJ whole genome shotgun (WGS) entry which is preliminary data.</text>
</comment>
<organism evidence="4 5">
    <name type="scientific">Blattamonas nauphoetae</name>
    <dbReference type="NCBI Taxonomy" id="2049346"/>
    <lineage>
        <taxon>Eukaryota</taxon>
        <taxon>Metamonada</taxon>
        <taxon>Preaxostyla</taxon>
        <taxon>Oxymonadida</taxon>
        <taxon>Blattamonas</taxon>
    </lineage>
</organism>
<keyword evidence="2" id="KW-1133">Transmembrane helix</keyword>
<dbReference type="PROSITE" id="PS50011">
    <property type="entry name" value="PROTEIN_KINASE_DOM"/>
    <property type="match status" value="1"/>
</dbReference>
<dbReference type="InterPro" id="IPR011009">
    <property type="entry name" value="Kinase-like_dom_sf"/>
</dbReference>
<dbReference type="InterPro" id="IPR000719">
    <property type="entry name" value="Prot_kinase_dom"/>
</dbReference>
<feature type="region of interest" description="Disordered" evidence="1">
    <location>
        <begin position="2894"/>
        <end position="2934"/>
    </location>
</feature>
<feature type="region of interest" description="Disordered" evidence="1">
    <location>
        <begin position="252"/>
        <end position="288"/>
    </location>
</feature>
<proteinExistence type="predicted"/>
<feature type="compositionally biased region" description="Low complexity" evidence="1">
    <location>
        <begin position="252"/>
        <end position="269"/>
    </location>
</feature>
<reference evidence="4 5" key="1">
    <citation type="journal article" date="2022" name="bioRxiv">
        <title>Genomics of Preaxostyla Flagellates Illuminates Evolutionary Transitions and the Path Towards Mitochondrial Loss.</title>
        <authorList>
            <person name="Novak L.V.F."/>
            <person name="Treitli S.C."/>
            <person name="Pyrih J."/>
            <person name="Halakuc P."/>
            <person name="Pipaliya S.V."/>
            <person name="Vacek V."/>
            <person name="Brzon O."/>
            <person name="Soukal P."/>
            <person name="Eme L."/>
            <person name="Dacks J.B."/>
            <person name="Karnkowska A."/>
            <person name="Elias M."/>
            <person name="Hampl V."/>
        </authorList>
    </citation>
    <scope>NUCLEOTIDE SEQUENCE [LARGE SCALE GENOMIC DNA]</scope>
    <source>
        <strain evidence="4">NAU3</strain>
        <tissue evidence="4">Gut</tissue>
    </source>
</reference>
<keyword evidence="5" id="KW-1185">Reference proteome</keyword>
<feature type="compositionally biased region" description="Basic and acidic residues" evidence="1">
    <location>
        <begin position="2911"/>
        <end position="2934"/>
    </location>
</feature>
<feature type="region of interest" description="Disordered" evidence="1">
    <location>
        <begin position="3023"/>
        <end position="3045"/>
    </location>
</feature>
<dbReference type="Pfam" id="PF07714">
    <property type="entry name" value="PK_Tyr_Ser-Thr"/>
    <property type="match status" value="1"/>
</dbReference>
<evidence type="ECO:0000259" key="3">
    <source>
        <dbReference type="PROSITE" id="PS50011"/>
    </source>
</evidence>